<feature type="region of interest" description="Disordered" evidence="1">
    <location>
        <begin position="1"/>
        <end position="82"/>
    </location>
</feature>
<keyword evidence="3" id="KW-1185">Reference proteome</keyword>
<gene>
    <name evidence="2" type="ORF">WA026_007690</name>
</gene>
<organism evidence="2 3">
    <name type="scientific">Henosepilachna vigintioctopunctata</name>
    <dbReference type="NCBI Taxonomy" id="420089"/>
    <lineage>
        <taxon>Eukaryota</taxon>
        <taxon>Metazoa</taxon>
        <taxon>Ecdysozoa</taxon>
        <taxon>Arthropoda</taxon>
        <taxon>Hexapoda</taxon>
        <taxon>Insecta</taxon>
        <taxon>Pterygota</taxon>
        <taxon>Neoptera</taxon>
        <taxon>Endopterygota</taxon>
        <taxon>Coleoptera</taxon>
        <taxon>Polyphaga</taxon>
        <taxon>Cucujiformia</taxon>
        <taxon>Coccinelloidea</taxon>
        <taxon>Coccinellidae</taxon>
        <taxon>Epilachninae</taxon>
        <taxon>Epilachnini</taxon>
        <taxon>Henosepilachna</taxon>
    </lineage>
</organism>
<dbReference type="AlphaFoldDB" id="A0AAW1U2V2"/>
<name>A0AAW1U2V2_9CUCU</name>
<dbReference type="EMBL" id="JARQZJ010000033">
    <property type="protein sequence ID" value="KAK9875293.1"/>
    <property type="molecule type" value="Genomic_DNA"/>
</dbReference>
<reference evidence="2 3" key="1">
    <citation type="submission" date="2023-03" db="EMBL/GenBank/DDBJ databases">
        <title>Genome insight into feeding habits of ladybird beetles.</title>
        <authorList>
            <person name="Li H.-S."/>
            <person name="Huang Y.-H."/>
            <person name="Pang H."/>
        </authorList>
    </citation>
    <scope>NUCLEOTIDE SEQUENCE [LARGE SCALE GENOMIC DNA]</scope>
    <source>
        <strain evidence="2">SYSU_2023b</strain>
        <tissue evidence="2">Whole body</tissue>
    </source>
</reference>
<comment type="caution">
    <text evidence="2">The sequence shown here is derived from an EMBL/GenBank/DDBJ whole genome shotgun (WGS) entry which is preliminary data.</text>
</comment>
<protein>
    <submittedName>
        <fullName evidence="2">Uncharacterized protein</fullName>
    </submittedName>
</protein>
<accession>A0AAW1U2V2</accession>
<dbReference type="Proteomes" id="UP001431783">
    <property type="component" value="Unassembled WGS sequence"/>
</dbReference>
<feature type="compositionally biased region" description="Polar residues" evidence="1">
    <location>
        <begin position="58"/>
        <end position="70"/>
    </location>
</feature>
<evidence type="ECO:0000313" key="3">
    <source>
        <dbReference type="Proteomes" id="UP001431783"/>
    </source>
</evidence>
<evidence type="ECO:0000313" key="2">
    <source>
        <dbReference type="EMBL" id="KAK9875293.1"/>
    </source>
</evidence>
<sequence length="82" mass="9171">MLPRNPMGRDYDTSAPSQRITTKSKHTIQYPNLSSAKRPILHNAELPVPMPPNRSKSENSSPESVLSQHNKVSEDSDPSYEP</sequence>
<proteinExistence type="predicted"/>
<feature type="compositionally biased region" description="Polar residues" evidence="1">
    <location>
        <begin position="14"/>
        <end position="35"/>
    </location>
</feature>
<evidence type="ECO:0000256" key="1">
    <source>
        <dbReference type="SAM" id="MobiDB-lite"/>
    </source>
</evidence>